<accession>A0ABM0GIF8</accession>
<sequence length="239" mass="25228">MADGFSEEVVLSPQTLWHIPGNVSFQQAAALPVSFGTAMLALTDRARIQPGETVLVTAAAGALGLAAVDIAKNVYNAKVIGAAGGPEKCVLLKRKGADHVIDYTKESIRDKVKEFTGGDGVNIAFDIIGGDSFTECLKSLSWGGRILVLGFAGGDIPKIPANLLLLKNASAIGVYFGEHLHHNPGAMRKSVTDVLDHFADGTITPTISAIFPLKEINDALENISSRKSVGKIVLNVLQR</sequence>
<dbReference type="PANTHER" id="PTHR43677">
    <property type="entry name" value="SHORT-CHAIN DEHYDROGENASE/REDUCTASE"/>
    <property type="match status" value="1"/>
</dbReference>
<dbReference type="GeneID" id="100367907"/>
<proteinExistence type="predicted"/>
<organism evidence="2 3">
    <name type="scientific">Saccoglossus kowalevskii</name>
    <name type="common">Acorn worm</name>
    <dbReference type="NCBI Taxonomy" id="10224"/>
    <lineage>
        <taxon>Eukaryota</taxon>
        <taxon>Metazoa</taxon>
        <taxon>Hemichordata</taxon>
        <taxon>Enteropneusta</taxon>
        <taxon>Harrimaniidae</taxon>
        <taxon>Saccoglossus</taxon>
    </lineage>
</organism>
<dbReference type="RefSeq" id="XP_002730531.1">
    <property type="nucleotide sequence ID" value="XM_002730485.2"/>
</dbReference>
<dbReference type="SUPFAM" id="SSF51735">
    <property type="entry name" value="NAD(P)-binding Rossmann-fold domains"/>
    <property type="match status" value="1"/>
</dbReference>
<keyword evidence="2" id="KW-1185">Reference proteome</keyword>
<dbReference type="Gene3D" id="3.90.180.10">
    <property type="entry name" value="Medium-chain alcohol dehydrogenases, catalytic domain"/>
    <property type="match status" value="1"/>
</dbReference>
<dbReference type="Proteomes" id="UP000694865">
    <property type="component" value="Unplaced"/>
</dbReference>
<evidence type="ECO:0000313" key="3">
    <source>
        <dbReference type="RefSeq" id="XP_002730531.1"/>
    </source>
</evidence>
<dbReference type="InterPro" id="IPR013149">
    <property type="entry name" value="ADH-like_C"/>
</dbReference>
<reference evidence="3" key="1">
    <citation type="submission" date="2025-08" db="UniProtKB">
        <authorList>
            <consortium name="RefSeq"/>
        </authorList>
    </citation>
    <scope>IDENTIFICATION</scope>
    <source>
        <tissue evidence="3">Testes</tissue>
    </source>
</reference>
<dbReference type="SMART" id="SM00829">
    <property type="entry name" value="PKS_ER"/>
    <property type="match status" value="1"/>
</dbReference>
<evidence type="ECO:0000313" key="2">
    <source>
        <dbReference type="Proteomes" id="UP000694865"/>
    </source>
</evidence>
<dbReference type="InterPro" id="IPR036291">
    <property type="entry name" value="NAD(P)-bd_dom_sf"/>
</dbReference>
<dbReference type="InterPro" id="IPR051397">
    <property type="entry name" value="Zn-ADH-like_protein"/>
</dbReference>
<evidence type="ECO:0000259" key="1">
    <source>
        <dbReference type="SMART" id="SM00829"/>
    </source>
</evidence>
<name>A0ABM0GIF8_SACKO</name>
<feature type="domain" description="Enoyl reductase (ER)" evidence="1">
    <location>
        <begin position="1"/>
        <end position="234"/>
    </location>
</feature>
<dbReference type="InterPro" id="IPR020843">
    <property type="entry name" value="ER"/>
</dbReference>
<gene>
    <name evidence="3" type="primary">LOC100367907</name>
</gene>
<dbReference type="CDD" id="cd08241">
    <property type="entry name" value="QOR1"/>
    <property type="match status" value="1"/>
</dbReference>
<dbReference type="PANTHER" id="PTHR43677:SF4">
    <property type="entry name" value="QUINONE OXIDOREDUCTASE-LIKE PROTEIN 2"/>
    <property type="match status" value="1"/>
</dbReference>
<dbReference type="Pfam" id="PF00107">
    <property type="entry name" value="ADH_zinc_N"/>
    <property type="match status" value="1"/>
</dbReference>
<protein>
    <submittedName>
        <fullName evidence="3">Quinone oxidoreductase-like protein 2 homolog</fullName>
    </submittedName>
</protein>